<dbReference type="VEuPathDB" id="TriTrypDB:TvY486_0800810"/>
<dbReference type="AlphaFoldDB" id="G0U075"/>
<accession>G0U075</accession>
<proteinExistence type="predicted"/>
<protein>
    <submittedName>
        <fullName evidence="1">Uncharacterized protein</fullName>
    </submittedName>
</protein>
<sequence>MQHQWHSRVNDIVRILSYTRGPCYVRGTAVHDAYQYGRQAQLGYSLVESTLEECDLQESRKRPRHSDPVINAVRFKVLLGEVGAASKSHLTLPAGLHGLSSSHKLSGGRIQ</sequence>
<organism evidence="1">
    <name type="scientific">Trypanosoma vivax (strain Y486)</name>
    <dbReference type="NCBI Taxonomy" id="1055687"/>
    <lineage>
        <taxon>Eukaryota</taxon>
        <taxon>Discoba</taxon>
        <taxon>Euglenozoa</taxon>
        <taxon>Kinetoplastea</taxon>
        <taxon>Metakinetoplastina</taxon>
        <taxon>Trypanosomatida</taxon>
        <taxon>Trypanosomatidae</taxon>
        <taxon>Trypanosoma</taxon>
        <taxon>Duttonella</taxon>
    </lineage>
</organism>
<dbReference type="EMBL" id="HE573024">
    <property type="protein sequence ID" value="CCC49473.1"/>
    <property type="molecule type" value="Genomic_DNA"/>
</dbReference>
<evidence type="ECO:0000313" key="1">
    <source>
        <dbReference type="EMBL" id="CCC49473.1"/>
    </source>
</evidence>
<gene>
    <name evidence="1" type="ORF">TVY486_0800810</name>
</gene>
<name>G0U075_TRYVY</name>
<reference evidence="1" key="1">
    <citation type="journal article" date="2012" name="Proc. Natl. Acad. Sci. U.S.A.">
        <title>Antigenic diversity is generated by distinct evolutionary mechanisms in African trypanosome species.</title>
        <authorList>
            <person name="Jackson A.P."/>
            <person name="Berry A."/>
            <person name="Aslett M."/>
            <person name="Allison H.C."/>
            <person name="Burton P."/>
            <person name="Vavrova-Anderson J."/>
            <person name="Brown R."/>
            <person name="Browne H."/>
            <person name="Corton N."/>
            <person name="Hauser H."/>
            <person name="Gamble J."/>
            <person name="Gilderthorp R."/>
            <person name="Marcello L."/>
            <person name="McQuillan J."/>
            <person name="Otto T.D."/>
            <person name="Quail M.A."/>
            <person name="Sanders M.J."/>
            <person name="van Tonder A."/>
            <person name="Ginger M.L."/>
            <person name="Field M.C."/>
            <person name="Barry J.D."/>
            <person name="Hertz-Fowler C."/>
            <person name="Berriman M."/>
        </authorList>
    </citation>
    <scope>NUCLEOTIDE SEQUENCE</scope>
    <source>
        <strain evidence="1">Y486</strain>
    </source>
</reference>